<dbReference type="EMBL" id="MFGA01000002">
    <property type="protein sequence ID" value="OGF21613.1"/>
    <property type="molecule type" value="Genomic_DNA"/>
</dbReference>
<accession>A0A1F5S5C0</accession>
<organism evidence="1 2">
    <name type="scientific">Candidatus Falkowbacteria bacterium RIFOXYA2_FULL_38_12</name>
    <dbReference type="NCBI Taxonomy" id="1797993"/>
    <lineage>
        <taxon>Bacteria</taxon>
        <taxon>Candidatus Falkowiibacteriota</taxon>
    </lineage>
</organism>
<name>A0A1F5S5C0_9BACT</name>
<evidence type="ECO:0000313" key="2">
    <source>
        <dbReference type="Proteomes" id="UP000177407"/>
    </source>
</evidence>
<proteinExistence type="predicted"/>
<sequence>MKSKWYELKEKATNLRKRGFSMGKIEHSLGIPRSTLSGWLKNVKLSKKQKKLLLQAQKNGLVSAREKAAQWHHKEKVERFLKTERKVEQTLKKVSRDDKIILDLTLAVLYMGEGFKKTIGTGIGNSDPLILKFFITALQKNYQFDKFQIKCELHLRADQNPERIKRFWARKLELPLKNFTYITVDKRTNGSKTYPSYKGVCVLRCGNVDIQRRLMLLSQKYFEKVIGEK</sequence>
<protein>
    <submittedName>
        <fullName evidence="1">Uncharacterized protein</fullName>
    </submittedName>
</protein>
<gene>
    <name evidence="1" type="ORF">A2257_02315</name>
</gene>
<reference evidence="1 2" key="1">
    <citation type="journal article" date="2016" name="Nat. Commun.">
        <title>Thousands of microbial genomes shed light on interconnected biogeochemical processes in an aquifer system.</title>
        <authorList>
            <person name="Anantharaman K."/>
            <person name="Brown C.T."/>
            <person name="Hug L.A."/>
            <person name="Sharon I."/>
            <person name="Castelle C.J."/>
            <person name="Probst A.J."/>
            <person name="Thomas B.C."/>
            <person name="Singh A."/>
            <person name="Wilkins M.J."/>
            <person name="Karaoz U."/>
            <person name="Brodie E.L."/>
            <person name="Williams K.H."/>
            <person name="Hubbard S.S."/>
            <person name="Banfield J.F."/>
        </authorList>
    </citation>
    <scope>NUCLEOTIDE SEQUENCE [LARGE SCALE GENOMIC DNA]</scope>
</reference>
<comment type="caution">
    <text evidence="1">The sequence shown here is derived from an EMBL/GenBank/DDBJ whole genome shotgun (WGS) entry which is preliminary data.</text>
</comment>
<dbReference type="Proteomes" id="UP000177407">
    <property type="component" value="Unassembled WGS sequence"/>
</dbReference>
<dbReference type="AlphaFoldDB" id="A0A1F5S5C0"/>
<evidence type="ECO:0000313" key="1">
    <source>
        <dbReference type="EMBL" id="OGF21613.1"/>
    </source>
</evidence>